<gene>
    <name evidence="3" type="ORF">BXY39_3115</name>
</gene>
<dbReference type="EMBL" id="REFR01000014">
    <property type="protein sequence ID" value="RMB02763.1"/>
    <property type="molecule type" value="Genomic_DNA"/>
</dbReference>
<keyword evidence="1" id="KW-0732">Signal</keyword>
<dbReference type="Gene3D" id="3.40.710.10">
    <property type="entry name" value="DD-peptidase/beta-lactamase superfamily"/>
    <property type="match status" value="1"/>
</dbReference>
<evidence type="ECO:0000259" key="2">
    <source>
        <dbReference type="Pfam" id="PF00144"/>
    </source>
</evidence>
<evidence type="ECO:0000313" key="4">
    <source>
        <dbReference type="Proteomes" id="UP000271227"/>
    </source>
</evidence>
<evidence type="ECO:0000313" key="3">
    <source>
        <dbReference type="EMBL" id="RMB02763.1"/>
    </source>
</evidence>
<dbReference type="RefSeq" id="WP_170163878.1">
    <property type="nucleotide sequence ID" value="NZ_REFR01000014.1"/>
</dbReference>
<dbReference type="Proteomes" id="UP000271227">
    <property type="component" value="Unassembled WGS sequence"/>
</dbReference>
<dbReference type="SUPFAM" id="SSF56601">
    <property type="entry name" value="beta-lactamase/transpeptidase-like"/>
    <property type="match status" value="1"/>
</dbReference>
<organism evidence="3 4">
    <name type="scientific">Eilatimonas milleporae</name>
    <dbReference type="NCBI Taxonomy" id="911205"/>
    <lineage>
        <taxon>Bacteria</taxon>
        <taxon>Pseudomonadati</taxon>
        <taxon>Pseudomonadota</taxon>
        <taxon>Alphaproteobacteria</taxon>
        <taxon>Kordiimonadales</taxon>
        <taxon>Kordiimonadaceae</taxon>
        <taxon>Eilatimonas</taxon>
    </lineage>
</organism>
<name>A0A3M0CHR3_9PROT</name>
<reference evidence="3 4" key="1">
    <citation type="submission" date="2018-10" db="EMBL/GenBank/DDBJ databases">
        <title>Genomic Encyclopedia of Archaeal and Bacterial Type Strains, Phase II (KMG-II): from individual species to whole genera.</title>
        <authorList>
            <person name="Goeker M."/>
        </authorList>
    </citation>
    <scope>NUCLEOTIDE SEQUENCE [LARGE SCALE GENOMIC DNA]</scope>
    <source>
        <strain evidence="3 4">DSM 25217</strain>
    </source>
</reference>
<dbReference type="InterPro" id="IPR012338">
    <property type="entry name" value="Beta-lactam/transpept-like"/>
</dbReference>
<feature type="signal peptide" evidence="1">
    <location>
        <begin position="1"/>
        <end position="20"/>
    </location>
</feature>
<sequence length="397" mass="42374">MVRKGYAFIAATLLAGCSLAPPDAETAFGEVAIPGDGSRSAIGEIVAAHNVTTALIGVIDGGALVWTAAYGQEAPGIPADINTRMNVASITKTVVAETALRLADDGAINLDEPMADYWVDPDIAGDPRTQKLTARHALTHSTGFPNWRFFRADGTLVFMHDPGAAHSYSGEGMEYLARYMEAKLDRTLPELVTAEVFEPIGMMNSAIAANREATGGLAQPRDADGTFYGYFCRPPRQGGACLRDGSYSAAGGMSTSVPDYAAFLKSVLRSEGYGAPLAAERSTVLVAEDGDDAIVRCTEEERSPCPTAQGYGLGFEILTYDDETVIGHTGWDWSELTAAYAYEESGDGVIVLLNTQPERGLPAMTAILRLLDPASPFLAQFERWERREAAKAAKAEE</sequence>
<feature type="domain" description="Beta-lactamase-related" evidence="2">
    <location>
        <begin position="41"/>
        <end position="360"/>
    </location>
</feature>
<accession>A0A3M0CHR3</accession>
<dbReference type="Pfam" id="PF00144">
    <property type="entry name" value="Beta-lactamase"/>
    <property type="match status" value="1"/>
</dbReference>
<feature type="chain" id="PRO_5018109739" evidence="1">
    <location>
        <begin position="21"/>
        <end position="397"/>
    </location>
</feature>
<evidence type="ECO:0000256" key="1">
    <source>
        <dbReference type="SAM" id="SignalP"/>
    </source>
</evidence>
<dbReference type="AlphaFoldDB" id="A0A3M0CHR3"/>
<dbReference type="InParanoid" id="A0A3M0CHR3"/>
<dbReference type="PANTHER" id="PTHR43283">
    <property type="entry name" value="BETA-LACTAMASE-RELATED"/>
    <property type="match status" value="1"/>
</dbReference>
<dbReference type="PANTHER" id="PTHR43283:SF18">
    <property type="match status" value="1"/>
</dbReference>
<dbReference type="InterPro" id="IPR050789">
    <property type="entry name" value="Diverse_Enzym_Activities"/>
</dbReference>
<keyword evidence="4" id="KW-1185">Reference proteome</keyword>
<proteinExistence type="predicted"/>
<protein>
    <submittedName>
        <fullName evidence="3">CubicO group peptidase (Beta-lactamase class C family)</fullName>
    </submittedName>
</protein>
<comment type="caution">
    <text evidence="3">The sequence shown here is derived from an EMBL/GenBank/DDBJ whole genome shotgun (WGS) entry which is preliminary data.</text>
</comment>
<dbReference type="InterPro" id="IPR001466">
    <property type="entry name" value="Beta-lactam-related"/>
</dbReference>
<dbReference type="PROSITE" id="PS51257">
    <property type="entry name" value="PROKAR_LIPOPROTEIN"/>
    <property type="match status" value="1"/>
</dbReference>